<feature type="compositionally biased region" description="Basic and acidic residues" evidence="2">
    <location>
        <begin position="180"/>
        <end position="196"/>
    </location>
</feature>
<evidence type="ECO:0000256" key="1">
    <source>
        <dbReference type="PIRSR" id="PIRSR012565-1"/>
    </source>
</evidence>
<protein>
    <submittedName>
        <fullName evidence="3">DUF1027 domain-containing protein</fullName>
    </submittedName>
</protein>
<accession>A0A2V1MZR3</accession>
<sequence length="226" mass="25948">MDRKQLEELVAEQKAVASAAAEVVRESPEALTINGHPYELVADHREAFNEEALAERFNTVLSHFDYIVGDWGFEQLRLKGFYSDDRHGSKEDAISSLEDYLIEYCNFGCAYFVLHNLDVKEPSKSRNKQRPRRRTNKKRSDNQRSEKSNAKSQPANSETNRTASKSNRRRRNKKNAKHAYTQEHVEGNQHTVDKRQNMVAVESGGQGKRHFTIRKKDNSNPNGADK</sequence>
<keyword evidence="4" id="KW-1185">Reference proteome</keyword>
<evidence type="ECO:0000313" key="3">
    <source>
        <dbReference type="EMBL" id="PWF99615.1"/>
    </source>
</evidence>
<keyword evidence="1" id="KW-1015">Disulfide bond</keyword>
<gene>
    <name evidence="3" type="ORF">DCM90_09250</name>
</gene>
<feature type="region of interest" description="Disordered" evidence="2">
    <location>
        <begin position="122"/>
        <end position="226"/>
    </location>
</feature>
<dbReference type="OrthoDB" id="1650379at2"/>
<dbReference type="InterPro" id="IPR009370">
    <property type="entry name" value="YutD-like"/>
</dbReference>
<feature type="disulfide bond" evidence="1">
    <location>
        <begin position="105"/>
        <end position="109"/>
    </location>
</feature>
<dbReference type="Pfam" id="PF06265">
    <property type="entry name" value="YutD-like"/>
    <property type="match status" value="1"/>
</dbReference>
<dbReference type="EMBL" id="QCXQ01000006">
    <property type="protein sequence ID" value="PWF99615.1"/>
    <property type="molecule type" value="Genomic_DNA"/>
</dbReference>
<feature type="compositionally biased region" description="Basic and acidic residues" evidence="2">
    <location>
        <begin position="214"/>
        <end position="226"/>
    </location>
</feature>
<dbReference type="RefSeq" id="WP_109251073.1">
    <property type="nucleotide sequence ID" value="NZ_QCXQ01000006.1"/>
</dbReference>
<dbReference type="AlphaFoldDB" id="A0A2V1MZR3"/>
<proteinExistence type="predicted"/>
<evidence type="ECO:0000313" key="4">
    <source>
        <dbReference type="Proteomes" id="UP000245080"/>
    </source>
</evidence>
<dbReference type="Gene3D" id="3.50.4.20">
    <property type="match status" value="1"/>
</dbReference>
<dbReference type="Proteomes" id="UP000245080">
    <property type="component" value="Unassembled WGS sequence"/>
</dbReference>
<dbReference type="PIRSF" id="PIRSF012565">
    <property type="entry name" value="DUF1027"/>
    <property type="match status" value="1"/>
</dbReference>
<feature type="compositionally biased region" description="Basic residues" evidence="2">
    <location>
        <begin position="125"/>
        <end position="137"/>
    </location>
</feature>
<dbReference type="InterPro" id="IPR038141">
    <property type="entry name" value="YutD-like_sf"/>
</dbReference>
<organism evidence="3 4">
    <name type="scientific">Levilactobacillus bambusae</name>
    <dbReference type="NCBI Taxonomy" id="2024736"/>
    <lineage>
        <taxon>Bacteria</taxon>
        <taxon>Bacillati</taxon>
        <taxon>Bacillota</taxon>
        <taxon>Bacilli</taxon>
        <taxon>Lactobacillales</taxon>
        <taxon>Lactobacillaceae</taxon>
        <taxon>Levilactobacillus</taxon>
    </lineage>
</organism>
<evidence type="ECO:0000256" key="2">
    <source>
        <dbReference type="SAM" id="MobiDB-lite"/>
    </source>
</evidence>
<name>A0A2V1MZR3_9LACO</name>
<comment type="caution">
    <text evidence="3">The sequence shown here is derived from an EMBL/GenBank/DDBJ whole genome shotgun (WGS) entry which is preliminary data.</text>
</comment>
<feature type="compositionally biased region" description="Basic residues" evidence="2">
    <location>
        <begin position="166"/>
        <end position="177"/>
    </location>
</feature>
<feature type="compositionally biased region" description="Basic and acidic residues" evidence="2">
    <location>
        <begin position="138"/>
        <end position="149"/>
    </location>
</feature>
<reference evidence="3 4" key="1">
    <citation type="journal article" date="2018" name="Int. J. Syst. Evol. Microbiol.">
        <title>Lactobacillus bambusae sp. nov., isolated from a traditional fermented Ma-bamboo shoots of Taiwan.</title>
        <authorList>
            <person name="Wang L.-T."/>
        </authorList>
    </citation>
    <scope>NUCLEOTIDE SEQUENCE [LARGE SCALE GENOMIC DNA]</scope>
    <source>
        <strain evidence="3 4">BS-W1</strain>
    </source>
</reference>